<dbReference type="InterPro" id="IPR000653">
    <property type="entry name" value="DegT/StrS_aminotransferase"/>
</dbReference>
<dbReference type="PIRSF" id="PIRSF000390">
    <property type="entry name" value="PLP_StrS"/>
    <property type="match status" value="1"/>
</dbReference>
<dbReference type="Gene3D" id="3.90.1150.10">
    <property type="entry name" value="Aspartate Aminotransferase, domain 1"/>
    <property type="match status" value="1"/>
</dbReference>
<dbReference type="EMBL" id="JRNQ01000003">
    <property type="protein sequence ID" value="KGF45830.1"/>
    <property type="molecule type" value="Genomic_DNA"/>
</dbReference>
<protein>
    <submittedName>
        <fullName evidence="5">Aminotransferase</fullName>
    </submittedName>
</protein>
<dbReference type="RefSeq" id="WP_036865786.1">
    <property type="nucleotide sequence ID" value="NZ_JRNQ01000003.1"/>
</dbReference>
<name>A0A096AG27_9BACT</name>
<keyword evidence="5" id="KW-0032">Aminotransferase</keyword>
<dbReference type="OrthoDB" id="9810913at2"/>
<dbReference type="CDD" id="cd00616">
    <property type="entry name" value="AHBA_syn"/>
    <property type="match status" value="1"/>
</dbReference>
<feature type="active site" description="Proton acceptor" evidence="2">
    <location>
        <position position="227"/>
    </location>
</feature>
<keyword evidence="3 4" id="KW-0663">Pyridoxal phosphate</keyword>
<accession>A0A096AG27</accession>
<dbReference type="GO" id="GO:0000271">
    <property type="term" value="P:polysaccharide biosynthetic process"/>
    <property type="evidence" value="ECO:0007669"/>
    <property type="project" value="TreeGrafter"/>
</dbReference>
<evidence type="ECO:0000256" key="1">
    <source>
        <dbReference type="ARBA" id="ARBA00037999"/>
    </source>
</evidence>
<evidence type="ECO:0000256" key="2">
    <source>
        <dbReference type="PIRSR" id="PIRSR000390-1"/>
    </source>
</evidence>
<proteinExistence type="inferred from homology"/>
<reference evidence="5 6" key="1">
    <citation type="submission" date="2014-07" db="EMBL/GenBank/DDBJ databases">
        <authorList>
            <person name="McCorrison J."/>
            <person name="Sanka R."/>
            <person name="Torralba M."/>
            <person name="Gillis M."/>
            <person name="Haft D.H."/>
            <person name="Methe B."/>
            <person name="Sutton G."/>
            <person name="Nelson K.E."/>
        </authorList>
    </citation>
    <scope>NUCLEOTIDE SEQUENCE [LARGE SCALE GENOMIC DNA]</scope>
    <source>
        <strain evidence="5 6">DNF00320</strain>
    </source>
</reference>
<dbReference type="Gene3D" id="3.40.640.10">
    <property type="entry name" value="Type I PLP-dependent aspartate aminotransferase-like (Major domain)"/>
    <property type="match status" value="1"/>
</dbReference>
<dbReference type="InterPro" id="IPR015422">
    <property type="entry name" value="PyrdxlP-dep_Trfase_small"/>
</dbReference>
<sequence>MNKRVLLCLAHMSGNEQKYIQEAFEQNWVVPLGPNVNGFEDDLKRFFISKPTAKTYADEGYPKSIEAHTTTSEGLWQEQFDELQGKEVVALSSGTSAVHLALVALGVKTGDEVICQSFTFCASSHPVTYQGATPVFVDSEIDTWNMDPILLEKAINDRIEKTGKKPKAIIVVYLYGMPAKLDEIVAIAKKYDIPLIEDAAEGLGSRYNEQACGTFGEYGVMSFNGNKMITTSGGGALICPNKDAKTEVMYYATQARESYPYYQHVHIGFNYRMSNICAGIGRGQMTVLDEHIAHHRHIAHLYEAAFKDIEGITFHGNPSAEYDSNFWLNTILLDENLKVKGEENAYKTIITGAVGGAAGVVHTAETAHTDCEPHNNVEAMRVALDKANIEARPLWKPMHKQPVYASCPAYDNGVSVDLFHRGLCLPSGPLVTDDDVAYIVQSIKEAIA</sequence>
<feature type="modified residue" description="N6-(pyridoxal phosphate)lysine" evidence="3">
    <location>
        <position position="227"/>
    </location>
</feature>
<evidence type="ECO:0000313" key="6">
    <source>
        <dbReference type="Proteomes" id="UP000029525"/>
    </source>
</evidence>
<evidence type="ECO:0000256" key="3">
    <source>
        <dbReference type="PIRSR" id="PIRSR000390-2"/>
    </source>
</evidence>
<keyword evidence="5" id="KW-0808">Transferase</keyword>
<dbReference type="PANTHER" id="PTHR30244:SF34">
    <property type="entry name" value="DTDP-4-AMINO-4,6-DIDEOXYGALACTOSE TRANSAMINASE"/>
    <property type="match status" value="1"/>
</dbReference>
<comment type="caution">
    <text evidence="5">The sequence shown here is derived from an EMBL/GenBank/DDBJ whole genome shotgun (WGS) entry which is preliminary data.</text>
</comment>
<evidence type="ECO:0000256" key="4">
    <source>
        <dbReference type="RuleBase" id="RU004508"/>
    </source>
</evidence>
<dbReference type="InterPro" id="IPR015424">
    <property type="entry name" value="PyrdxlP-dep_Trfase"/>
</dbReference>
<dbReference type="PANTHER" id="PTHR30244">
    <property type="entry name" value="TRANSAMINASE"/>
    <property type="match status" value="1"/>
</dbReference>
<dbReference type="Pfam" id="PF01041">
    <property type="entry name" value="DegT_DnrJ_EryC1"/>
    <property type="match status" value="2"/>
</dbReference>
<dbReference type="AlphaFoldDB" id="A0A096AG27"/>
<dbReference type="Proteomes" id="UP000029525">
    <property type="component" value="Unassembled WGS sequence"/>
</dbReference>
<dbReference type="GO" id="GO:0030170">
    <property type="term" value="F:pyridoxal phosphate binding"/>
    <property type="evidence" value="ECO:0007669"/>
    <property type="project" value="TreeGrafter"/>
</dbReference>
<gene>
    <name evidence="5" type="ORF">HMPREF0647_00750</name>
</gene>
<evidence type="ECO:0000313" key="5">
    <source>
        <dbReference type="EMBL" id="KGF45830.1"/>
    </source>
</evidence>
<dbReference type="GO" id="GO:0008483">
    <property type="term" value="F:transaminase activity"/>
    <property type="evidence" value="ECO:0007669"/>
    <property type="project" value="UniProtKB-KW"/>
</dbReference>
<organism evidence="5 6">
    <name type="scientific">Prevotella bivia DNF00320</name>
    <dbReference type="NCBI Taxonomy" id="1401068"/>
    <lineage>
        <taxon>Bacteria</taxon>
        <taxon>Pseudomonadati</taxon>
        <taxon>Bacteroidota</taxon>
        <taxon>Bacteroidia</taxon>
        <taxon>Bacteroidales</taxon>
        <taxon>Prevotellaceae</taxon>
        <taxon>Prevotella</taxon>
    </lineage>
</organism>
<comment type="similarity">
    <text evidence="1 4">Belongs to the DegT/DnrJ/EryC1 family.</text>
</comment>
<dbReference type="SUPFAM" id="SSF53383">
    <property type="entry name" value="PLP-dependent transferases"/>
    <property type="match status" value="1"/>
</dbReference>
<dbReference type="InterPro" id="IPR015421">
    <property type="entry name" value="PyrdxlP-dep_Trfase_major"/>
</dbReference>